<proteinExistence type="predicted"/>
<dbReference type="PANTHER" id="PTHR31252">
    <property type="entry name" value="DUF4419 DOMAIN-CONTAINING PROTEIN"/>
    <property type="match status" value="1"/>
</dbReference>
<dbReference type="AlphaFoldDB" id="A0A9N9YJP3"/>
<evidence type="ECO:0000313" key="2">
    <source>
        <dbReference type="EMBL" id="CAH0020500.1"/>
    </source>
</evidence>
<name>A0A9N9YJP3_9HYPO</name>
<gene>
    <name evidence="2" type="ORF">CRHIZ90672A_00004311</name>
</gene>
<dbReference type="InterPro" id="IPR025533">
    <property type="entry name" value="DUF4419"/>
</dbReference>
<dbReference type="Pfam" id="PF14388">
    <property type="entry name" value="DUF4419"/>
    <property type="match status" value="1"/>
</dbReference>
<accession>A0A9N9YJP3</accession>
<dbReference type="Proteomes" id="UP000696573">
    <property type="component" value="Unassembled WGS sequence"/>
</dbReference>
<feature type="non-terminal residue" evidence="2">
    <location>
        <position position="342"/>
    </location>
</feature>
<reference evidence="2" key="1">
    <citation type="submission" date="2021-10" db="EMBL/GenBank/DDBJ databases">
        <authorList>
            <person name="Piombo E."/>
        </authorList>
    </citation>
    <scope>NUCLEOTIDE SEQUENCE</scope>
</reference>
<evidence type="ECO:0000256" key="1">
    <source>
        <dbReference type="SAM" id="MobiDB-lite"/>
    </source>
</evidence>
<organism evidence="2 3">
    <name type="scientific">Clonostachys rhizophaga</name>
    <dbReference type="NCBI Taxonomy" id="160324"/>
    <lineage>
        <taxon>Eukaryota</taxon>
        <taxon>Fungi</taxon>
        <taxon>Dikarya</taxon>
        <taxon>Ascomycota</taxon>
        <taxon>Pezizomycotina</taxon>
        <taxon>Sordariomycetes</taxon>
        <taxon>Hypocreomycetidae</taxon>
        <taxon>Hypocreales</taxon>
        <taxon>Bionectriaceae</taxon>
        <taxon>Clonostachys</taxon>
    </lineage>
</organism>
<protein>
    <submittedName>
        <fullName evidence="2">Uncharacterized protein</fullName>
    </submittedName>
</protein>
<dbReference type="EMBL" id="CABFNQ020000645">
    <property type="protein sequence ID" value="CAH0020500.1"/>
    <property type="molecule type" value="Genomic_DNA"/>
</dbReference>
<sequence length="342" mass="38751">MPVTIRPRPEKVGANDDNVTSEDRPVLRSSFEDLEAASPSIIPYRNGLVHGIIRAFEQDLHLVLRPDDVWLAILVQFNFYVNAHAEELQHLFVTHKGKQVLELDMRPIPLSEIDFQQASEKFTELMKPFLVDESLSKWLLPAFTTTTANDQTVAALTLMSTMKKYFDYSLLSGGCGFPSVTLEGEKKDWELLAAKIQVLADYGDEPADWSVRLVKVVEKMIEGFDKPDDDNIKDFWMRACHAAREDGSGWIETLSGWLTAFCYWGEDGKPVGDWSDEALKKLMPKVDRPRLTLDDIPFPVISRYKVPKAVTEVPIVVKNYDTQMVHETTVITAYVWLVDVGG</sequence>
<feature type="region of interest" description="Disordered" evidence="1">
    <location>
        <begin position="1"/>
        <end position="24"/>
    </location>
</feature>
<evidence type="ECO:0000313" key="3">
    <source>
        <dbReference type="Proteomes" id="UP000696573"/>
    </source>
</evidence>
<comment type="caution">
    <text evidence="2">The sequence shown here is derived from an EMBL/GenBank/DDBJ whole genome shotgun (WGS) entry which is preliminary data.</text>
</comment>
<dbReference type="OrthoDB" id="9978173at2759"/>
<keyword evidence="3" id="KW-1185">Reference proteome</keyword>
<dbReference type="PANTHER" id="PTHR31252:SF11">
    <property type="entry name" value="DUF4419 DOMAIN-CONTAINING PROTEIN"/>
    <property type="match status" value="1"/>
</dbReference>